<dbReference type="InterPro" id="IPR014729">
    <property type="entry name" value="Rossmann-like_a/b/a_fold"/>
</dbReference>
<dbReference type="Gene3D" id="3.40.50.620">
    <property type="entry name" value="HUPs"/>
    <property type="match status" value="2"/>
</dbReference>
<dbReference type="PANTHER" id="PTHR46268:SF6">
    <property type="entry name" value="UNIVERSAL STRESS PROTEIN UP12"/>
    <property type="match status" value="1"/>
</dbReference>
<evidence type="ECO:0000313" key="4">
    <source>
        <dbReference type="Proteomes" id="UP001501302"/>
    </source>
</evidence>
<comment type="similarity">
    <text evidence="1">Belongs to the universal stress protein A family.</text>
</comment>
<evidence type="ECO:0000256" key="1">
    <source>
        <dbReference type="ARBA" id="ARBA00008791"/>
    </source>
</evidence>
<accession>A0ABP9GGA1</accession>
<sequence length="298" mass="34045">MKTILYATDCTSNAASTLKYAYRFSAIMKAELHILHVYNFPPINLSTIQPLESLKKRMHKEQIELVNKYCAEHLKNEFCQKPITFHVVENSSVSDSVLRLSKILSPDLIIIGMKDSHSTRGYFSGNIANLLLDKIEAPLLIVPNHIPYNVLETIVYATDFEEADILSIKKLIEIARPFEALIEIVHVYEMNKHLARENMEKFKNILLKQVSYPEITFRSILSSKIKLGLLSVLNNGKASMLAMLERKHGWSFSNVFHKDLVKDMEASVEIPILAFNKHSTKIKLQNTNVNNSKNKLAY</sequence>
<keyword evidence="4" id="KW-1185">Reference proteome</keyword>
<name>A0ABP9GGA1_9FLAO</name>
<dbReference type="Proteomes" id="UP001501302">
    <property type="component" value="Unassembled WGS sequence"/>
</dbReference>
<dbReference type="PANTHER" id="PTHR46268">
    <property type="entry name" value="STRESS RESPONSE PROTEIN NHAX"/>
    <property type="match status" value="1"/>
</dbReference>
<evidence type="ECO:0000313" key="3">
    <source>
        <dbReference type="EMBL" id="GAA4941172.1"/>
    </source>
</evidence>
<comment type="caution">
    <text evidence="3">The sequence shown here is derived from an EMBL/GenBank/DDBJ whole genome shotgun (WGS) entry which is preliminary data.</text>
</comment>
<dbReference type="EMBL" id="BAABJJ010000013">
    <property type="protein sequence ID" value="GAA4941172.1"/>
    <property type="molecule type" value="Genomic_DNA"/>
</dbReference>
<gene>
    <name evidence="3" type="ORF">GCM10023314_12680</name>
</gene>
<dbReference type="Pfam" id="PF00582">
    <property type="entry name" value="Usp"/>
    <property type="match status" value="1"/>
</dbReference>
<organism evidence="3 4">
    <name type="scientific">Algibacter agarivorans</name>
    <dbReference type="NCBI Taxonomy" id="1109741"/>
    <lineage>
        <taxon>Bacteria</taxon>
        <taxon>Pseudomonadati</taxon>
        <taxon>Bacteroidota</taxon>
        <taxon>Flavobacteriia</taxon>
        <taxon>Flavobacteriales</taxon>
        <taxon>Flavobacteriaceae</taxon>
        <taxon>Algibacter</taxon>
    </lineage>
</organism>
<dbReference type="RefSeq" id="WP_345190885.1">
    <property type="nucleotide sequence ID" value="NZ_BAABJJ010000013.1"/>
</dbReference>
<reference evidence="4" key="1">
    <citation type="journal article" date="2019" name="Int. J. Syst. Evol. Microbiol.">
        <title>The Global Catalogue of Microorganisms (GCM) 10K type strain sequencing project: providing services to taxonomists for standard genome sequencing and annotation.</title>
        <authorList>
            <consortium name="The Broad Institute Genomics Platform"/>
            <consortium name="The Broad Institute Genome Sequencing Center for Infectious Disease"/>
            <person name="Wu L."/>
            <person name="Ma J."/>
        </authorList>
    </citation>
    <scope>NUCLEOTIDE SEQUENCE [LARGE SCALE GENOMIC DNA]</scope>
    <source>
        <strain evidence="4">JCM 18285</strain>
    </source>
</reference>
<dbReference type="InterPro" id="IPR006016">
    <property type="entry name" value="UspA"/>
</dbReference>
<dbReference type="SUPFAM" id="SSF52402">
    <property type="entry name" value="Adenine nucleotide alpha hydrolases-like"/>
    <property type="match status" value="2"/>
</dbReference>
<feature type="domain" description="UspA" evidence="2">
    <location>
        <begin position="1"/>
        <end position="143"/>
    </location>
</feature>
<dbReference type="CDD" id="cd00293">
    <property type="entry name" value="USP-like"/>
    <property type="match status" value="1"/>
</dbReference>
<protein>
    <recommendedName>
        <fullName evidence="2">UspA domain-containing protein</fullName>
    </recommendedName>
</protein>
<evidence type="ECO:0000259" key="2">
    <source>
        <dbReference type="Pfam" id="PF00582"/>
    </source>
</evidence>
<proteinExistence type="inferred from homology"/>